<dbReference type="EMBL" id="HBUF01124221">
    <property type="protein sequence ID" value="CAG6642784.1"/>
    <property type="molecule type" value="Transcribed_RNA"/>
</dbReference>
<feature type="transmembrane region" description="Helical" evidence="1">
    <location>
        <begin position="40"/>
        <end position="64"/>
    </location>
</feature>
<evidence type="ECO:0000313" key="2">
    <source>
        <dbReference type="EMBL" id="CAG6642784.1"/>
    </source>
</evidence>
<protein>
    <submittedName>
        <fullName evidence="2">Uncharacterized protein</fullName>
    </submittedName>
</protein>
<organism evidence="2">
    <name type="scientific">Cacopsylla melanoneura</name>
    <dbReference type="NCBI Taxonomy" id="428564"/>
    <lineage>
        <taxon>Eukaryota</taxon>
        <taxon>Metazoa</taxon>
        <taxon>Ecdysozoa</taxon>
        <taxon>Arthropoda</taxon>
        <taxon>Hexapoda</taxon>
        <taxon>Insecta</taxon>
        <taxon>Pterygota</taxon>
        <taxon>Neoptera</taxon>
        <taxon>Paraneoptera</taxon>
        <taxon>Hemiptera</taxon>
        <taxon>Sternorrhyncha</taxon>
        <taxon>Psylloidea</taxon>
        <taxon>Psyllidae</taxon>
        <taxon>Psyllinae</taxon>
        <taxon>Cacopsylla</taxon>
    </lineage>
</organism>
<dbReference type="AlphaFoldDB" id="A0A8D8W2T8"/>
<name>A0A8D8W2T8_9HEMI</name>
<accession>A0A8D8W2T8</accession>
<keyword evidence="1" id="KW-0472">Membrane</keyword>
<dbReference type="EMBL" id="HBUF01273799">
    <property type="protein sequence ID" value="CAG6685869.1"/>
    <property type="molecule type" value="Transcribed_RNA"/>
</dbReference>
<sequence length="118" mass="12772">MTLFSFTCPALINQNFTWKKIKLNSAFSTSLKPFTWRKMYFCKAILLFLFGLIMMLGTSMAIAAPDPYPQYGGYYGGRGGGGGRGGYGYRGYGGRGGGYNMRGGGGRGYRGGGGYYRG</sequence>
<keyword evidence="1" id="KW-0812">Transmembrane</keyword>
<reference evidence="2" key="1">
    <citation type="submission" date="2021-05" db="EMBL/GenBank/DDBJ databases">
        <authorList>
            <person name="Alioto T."/>
            <person name="Alioto T."/>
            <person name="Gomez Garrido J."/>
        </authorList>
    </citation>
    <scope>NUCLEOTIDE SEQUENCE</scope>
</reference>
<proteinExistence type="predicted"/>
<keyword evidence="1" id="KW-1133">Transmembrane helix</keyword>
<evidence type="ECO:0000256" key="1">
    <source>
        <dbReference type="SAM" id="Phobius"/>
    </source>
</evidence>